<keyword evidence="3" id="KW-1185">Reference proteome</keyword>
<comment type="caution">
    <text evidence="2">The sequence shown here is derived from an EMBL/GenBank/DDBJ whole genome shotgun (WGS) entry which is preliminary data.</text>
</comment>
<dbReference type="EMBL" id="JAUJYO010000005">
    <property type="protein sequence ID" value="KAK1317202.1"/>
    <property type="molecule type" value="Genomic_DNA"/>
</dbReference>
<name>A0AAV9EV49_ACOCL</name>
<reference evidence="2" key="1">
    <citation type="journal article" date="2023" name="Nat. Commun.">
        <title>Diploid and tetraploid genomes of Acorus and the evolution of monocots.</title>
        <authorList>
            <person name="Ma L."/>
            <person name="Liu K.W."/>
            <person name="Li Z."/>
            <person name="Hsiao Y.Y."/>
            <person name="Qi Y."/>
            <person name="Fu T."/>
            <person name="Tang G.D."/>
            <person name="Zhang D."/>
            <person name="Sun W.H."/>
            <person name="Liu D.K."/>
            <person name="Li Y."/>
            <person name="Chen G.Z."/>
            <person name="Liu X.D."/>
            <person name="Liao X.Y."/>
            <person name="Jiang Y.T."/>
            <person name="Yu X."/>
            <person name="Hao Y."/>
            <person name="Huang J."/>
            <person name="Zhao X.W."/>
            <person name="Ke S."/>
            <person name="Chen Y.Y."/>
            <person name="Wu W.L."/>
            <person name="Hsu J.L."/>
            <person name="Lin Y.F."/>
            <person name="Huang M.D."/>
            <person name="Li C.Y."/>
            <person name="Huang L."/>
            <person name="Wang Z.W."/>
            <person name="Zhao X."/>
            <person name="Zhong W.Y."/>
            <person name="Peng D.H."/>
            <person name="Ahmad S."/>
            <person name="Lan S."/>
            <person name="Zhang J.S."/>
            <person name="Tsai W.C."/>
            <person name="Van de Peer Y."/>
            <person name="Liu Z.J."/>
        </authorList>
    </citation>
    <scope>NUCLEOTIDE SEQUENCE</scope>
    <source>
        <strain evidence="2">CP</strain>
    </source>
</reference>
<evidence type="ECO:0000256" key="1">
    <source>
        <dbReference type="SAM" id="MobiDB-lite"/>
    </source>
</evidence>
<evidence type="ECO:0000313" key="2">
    <source>
        <dbReference type="EMBL" id="KAK1317202.1"/>
    </source>
</evidence>
<gene>
    <name evidence="2" type="ORF">QJS10_CPA05g01518</name>
</gene>
<organism evidence="2 3">
    <name type="scientific">Acorus calamus</name>
    <name type="common">Sweet flag</name>
    <dbReference type="NCBI Taxonomy" id="4465"/>
    <lineage>
        <taxon>Eukaryota</taxon>
        <taxon>Viridiplantae</taxon>
        <taxon>Streptophyta</taxon>
        <taxon>Embryophyta</taxon>
        <taxon>Tracheophyta</taxon>
        <taxon>Spermatophyta</taxon>
        <taxon>Magnoliopsida</taxon>
        <taxon>Liliopsida</taxon>
        <taxon>Acoraceae</taxon>
        <taxon>Acorus</taxon>
    </lineage>
</organism>
<sequence length="120" mass="13760">MLYVLDKKDGPAPSISLTTQITSEIVDVQNLQQDSHTHGVDELQVLDELYGEQEQRQLADSEKEDSEVNGDLEDWTDSEEEEDRSTDLCRPNKTYFDYASVDTYSTRSTDLCRPSEEDFD</sequence>
<reference evidence="2" key="2">
    <citation type="submission" date="2023-06" db="EMBL/GenBank/DDBJ databases">
        <authorList>
            <person name="Ma L."/>
            <person name="Liu K.-W."/>
            <person name="Li Z."/>
            <person name="Hsiao Y.-Y."/>
            <person name="Qi Y."/>
            <person name="Fu T."/>
            <person name="Tang G."/>
            <person name="Zhang D."/>
            <person name="Sun W.-H."/>
            <person name="Liu D.-K."/>
            <person name="Li Y."/>
            <person name="Chen G.-Z."/>
            <person name="Liu X.-D."/>
            <person name="Liao X.-Y."/>
            <person name="Jiang Y.-T."/>
            <person name="Yu X."/>
            <person name="Hao Y."/>
            <person name="Huang J."/>
            <person name="Zhao X.-W."/>
            <person name="Ke S."/>
            <person name="Chen Y.-Y."/>
            <person name="Wu W.-L."/>
            <person name="Hsu J.-L."/>
            <person name="Lin Y.-F."/>
            <person name="Huang M.-D."/>
            <person name="Li C.-Y."/>
            <person name="Huang L."/>
            <person name="Wang Z.-W."/>
            <person name="Zhao X."/>
            <person name="Zhong W.-Y."/>
            <person name="Peng D.-H."/>
            <person name="Ahmad S."/>
            <person name="Lan S."/>
            <person name="Zhang J.-S."/>
            <person name="Tsai W.-C."/>
            <person name="Van De Peer Y."/>
            <person name="Liu Z.-J."/>
        </authorList>
    </citation>
    <scope>NUCLEOTIDE SEQUENCE</scope>
    <source>
        <strain evidence="2">CP</strain>
        <tissue evidence="2">Leaves</tissue>
    </source>
</reference>
<dbReference type="AlphaFoldDB" id="A0AAV9EV49"/>
<feature type="compositionally biased region" description="Acidic residues" evidence="1">
    <location>
        <begin position="62"/>
        <end position="84"/>
    </location>
</feature>
<dbReference type="Proteomes" id="UP001180020">
    <property type="component" value="Unassembled WGS sequence"/>
</dbReference>
<proteinExistence type="predicted"/>
<accession>A0AAV9EV49</accession>
<feature type="region of interest" description="Disordered" evidence="1">
    <location>
        <begin position="53"/>
        <end position="90"/>
    </location>
</feature>
<protein>
    <submittedName>
        <fullName evidence="2">Uncharacterized protein</fullName>
    </submittedName>
</protein>
<evidence type="ECO:0000313" key="3">
    <source>
        <dbReference type="Proteomes" id="UP001180020"/>
    </source>
</evidence>